<dbReference type="EMBL" id="CP001013">
    <property type="protein sequence ID" value="ACB34506.1"/>
    <property type="molecule type" value="Genomic_DNA"/>
</dbReference>
<dbReference type="KEGG" id="lch:Lcho_2240"/>
<name>B1Y3H8_LEPCP</name>
<accession>B1Y3H8</accession>
<evidence type="ECO:0008006" key="3">
    <source>
        <dbReference type="Google" id="ProtNLM"/>
    </source>
</evidence>
<keyword evidence="2" id="KW-1185">Reference proteome</keyword>
<dbReference type="Proteomes" id="UP000001693">
    <property type="component" value="Chromosome"/>
</dbReference>
<organism evidence="1 2">
    <name type="scientific">Leptothrix cholodnii (strain ATCC 51168 / LMG 8142 / SP-6)</name>
    <name type="common">Leptothrix discophora (strain SP-6)</name>
    <dbReference type="NCBI Taxonomy" id="395495"/>
    <lineage>
        <taxon>Bacteria</taxon>
        <taxon>Pseudomonadati</taxon>
        <taxon>Pseudomonadota</taxon>
        <taxon>Betaproteobacteria</taxon>
        <taxon>Burkholderiales</taxon>
        <taxon>Sphaerotilaceae</taxon>
        <taxon>Leptothrix</taxon>
    </lineage>
</organism>
<dbReference type="RefSeq" id="WP_012347266.1">
    <property type="nucleotide sequence ID" value="NC_010524.1"/>
</dbReference>
<dbReference type="HOGENOM" id="CLU_1710997_0_0_4"/>
<protein>
    <recommendedName>
        <fullName evidence="3">Tail terminator</fullName>
    </recommendedName>
</protein>
<reference evidence="1 2" key="1">
    <citation type="submission" date="2008-03" db="EMBL/GenBank/DDBJ databases">
        <title>Complete sequence of Leptothrix cholodnii SP-6.</title>
        <authorList>
            <consortium name="US DOE Joint Genome Institute"/>
            <person name="Copeland A."/>
            <person name="Lucas S."/>
            <person name="Lapidus A."/>
            <person name="Glavina del Rio T."/>
            <person name="Dalin E."/>
            <person name="Tice H."/>
            <person name="Bruce D."/>
            <person name="Goodwin L."/>
            <person name="Pitluck S."/>
            <person name="Chertkov O."/>
            <person name="Brettin T."/>
            <person name="Detter J.C."/>
            <person name="Han C."/>
            <person name="Kuske C.R."/>
            <person name="Schmutz J."/>
            <person name="Larimer F."/>
            <person name="Land M."/>
            <person name="Hauser L."/>
            <person name="Kyrpides N."/>
            <person name="Lykidis A."/>
            <person name="Emerson D."/>
            <person name="Richardson P."/>
        </authorList>
    </citation>
    <scope>NUCLEOTIDE SEQUENCE [LARGE SCALE GENOMIC DNA]</scope>
    <source>
        <strain evidence="2">ATCC 51168 / LMG 8142 / SP-6</strain>
    </source>
</reference>
<proteinExistence type="predicted"/>
<evidence type="ECO:0000313" key="2">
    <source>
        <dbReference type="Proteomes" id="UP000001693"/>
    </source>
</evidence>
<dbReference type="STRING" id="395495.Lcho_2240"/>
<gene>
    <name evidence="1" type="ordered locus">Lcho_2240</name>
</gene>
<dbReference type="AlphaFoldDB" id="B1Y3H8"/>
<evidence type="ECO:0000313" key="1">
    <source>
        <dbReference type="EMBL" id="ACB34506.1"/>
    </source>
</evidence>
<sequence length="153" mass="15852">MSTAFTLVRDAVAAAMAQAPALAGGRITGGLKRPAINEYPSRVDVQLVKSKGRYDLAGPGAPRTWVTLIAVTALVRAAPGDTPDATLDDLVLGISERLDTLSAAALGAQSIDLDPEVTWGVIEGGPNSPNFAMAQWKLAITHETVGASLAPRH</sequence>